<evidence type="ECO:0000313" key="1">
    <source>
        <dbReference type="EMBL" id="RXI05039.1"/>
    </source>
</evidence>
<keyword evidence="2" id="KW-1185">Reference proteome</keyword>
<dbReference type="Proteomes" id="UP000290289">
    <property type="component" value="Chromosome 2"/>
</dbReference>
<organism evidence="1 2">
    <name type="scientific">Malus domestica</name>
    <name type="common">Apple</name>
    <name type="synonym">Pyrus malus</name>
    <dbReference type="NCBI Taxonomy" id="3750"/>
    <lineage>
        <taxon>Eukaryota</taxon>
        <taxon>Viridiplantae</taxon>
        <taxon>Streptophyta</taxon>
        <taxon>Embryophyta</taxon>
        <taxon>Tracheophyta</taxon>
        <taxon>Spermatophyta</taxon>
        <taxon>Magnoliopsida</taxon>
        <taxon>eudicotyledons</taxon>
        <taxon>Gunneridae</taxon>
        <taxon>Pentapetalae</taxon>
        <taxon>rosids</taxon>
        <taxon>fabids</taxon>
        <taxon>Rosales</taxon>
        <taxon>Rosaceae</taxon>
        <taxon>Amygdaloideae</taxon>
        <taxon>Maleae</taxon>
        <taxon>Malus</taxon>
    </lineage>
</organism>
<protein>
    <submittedName>
        <fullName evidence="1">Uncharacterized protein</fullName>
    </submittedName>
</protein>
<comment type="caution">
    <text evidence="1">The sequence shown here is derived from an EMBL/GenBank/DDBJ whole genome shotgun (WGS) entry which is preliminary data.</text>
</comment>
<reference evidence="1 2" key="1">
    <citation type="submission" date="2018-10" db="EMBL/GenBank/DDBJ databases">
        <title>A high-quality apple genome assembly.</title>
        <authorList>
            <person name="Hu J."/>
        </authorList>
    </citation>
    <scope>NUCLEOTIDE SEQUENCE [LARGE SCALE GENOMIC DNA]</scope>
    <source>
        <strain evidence="2">cv. HFTH1</strain>
        <tissue evidence="1">Young leaf</tissue>
    </source>
</reference>
<evidence type="ECO:0000313" key="2">
    <source>
        <dbReference type="Proteomes" id="UP000290289"/>
    </source>
</evidence>
<gene>
    <name evidence="1" type="ORF">DVH24_006296</name>
</gene>
<name>A0A498K9T0_MALDO</name>
<proteinExistence type="predicted"/>
<dbReference type="EMBL" id="RDQH01000328">
    <property type="protein sequence ID" value="RXI05039.1"/>
    <property type="molecule type" value="Genomic_DNA"/>
</dbReference>
<dbReference type="AlphaFoldDB" id="A0A498K9T0"/>
<accession>A0A498K9T0</accession>
<sequence>MTGPCSHPRCESSGNGLESRLFAVLPENSRKTHSLLEFRFQRSGMRFVTGLGRDEIGGGFILDGVGRAKCATFVHNENG</sequence>